<dbReference type="RefSeq" id="WP_097208355.1">
    <property type="nucleotide sequence ID" value="NZ_JACHXB010000005.1"/>
</dbReference>
<dbReference type="EMBL" id="OBDO01000010">
    <property type="protein sequence ID" value="SNX98445.1"/>
    <property type="molecule type" value="Genomic_DNA"/>
</dbReference>
<proteinExistence type="inferred from homology"/>
<feature type="transmembrane region" description="Helical" evidence="10">
    <location>
        <begin position="259"/>
        <end position="286"/>
    </location>
</feature>
<comment type="similarity">
    <text evidence="8">Belongs to the glycosyltransferase 2 family. GtrB subfamily.</text>
</comment>
<dbReference type="Pfam" id="PF00535">
    <property type="entry name" value="Glycos_transf_2"/>
    <property type="match status" value="1"/>
</dbReference>
<keyword evidence="2" id="KW-1003">Cell membrane</keyword>
<evidence type="ECO:0000256" key="6">
    <source>
        <dbReference type="ARBA" id="ARBA00022989"/>
    </source>
</evidence>
<evidence type="ECO:0000256" key="2">
    <source>
        <dbReference type="ARBA" id="ARBA00022475"/>
    </source>
</evidence>
<dbReference type="SUPFAM" id="SSF53448">
    <property type="entry name" value="Nucleotide-diphospho-sugar transferases"/>
    <property type="match status" value="1"/>
</dbReference>
<dbReference type="Gene3D" id="3.90.550.10">
    <property type="entry name" value="Spore Coat Polysaccharide Biosynthesis Protein SpsA, Chain A"/>
    <property type="match status" value="1"/>
</dbReference>
<sequence>MLLSVVVPCHNEEHVLSELVDRVRAAVEPTGVDLEIVLVDDGSSDRTVEVLRQLSAEDRRVRYVSLSRNFGKESAMLAGLAYALGAAVVIMDADLQHPPRLIADMLELHRQGHDQVVARRTRDGDAFGRTLLSRTYYRLVNSLVEVRIEDGVGDFRLLSRRAVDALLQLGEYNRFSKGLFAWIGFPTATIDYRNEARYGGDASRWTLRRLLNYGIDGVMSFNNAPLRLAIYVGLVVTALAFGYTAFLVVAAIVDGVTVPGYITLVAAVIGLGGLQLLFLGVIGEYVGRIYYESKQRPHFLVAESSDNHEPTVRPRRTRAPARSTVVVGNYVATDGITDGITDGAARRAPVGTPRAPLPPPGAGSARPAHRVDGGSGTRPAVDGGAAPGDTAPWR</sequence>
<dbReference type="InterPro" id="IPR001173">
    <property type="entry name" value="Glyco_trans_2-like"/>
</dbReference>
<evidence type="ECO:0000259" key="11">
    <source>
        <dbReference type="Pfam" id="PF00535"/>
    </source>
</evidence>
<comment type="subcellular location">
    <subcellularLocation>
        <location evidence="1">Cell membrane</location>
        <topology evidence="1">Multi-pass membrane protein</topology>
    </subcellularLocation>
</comment>
<accession>A0A285EH90</accession>
<reference evidence="12 13" key="1">
    <citation type="submission" date="2017-09" db="EMBL/GenBank/DDBJ databases">
        <authorList>
            <person name="Ehlers B."/>
            <person name="Leendertz F.H."/>
        </authorList>
    </citation>
    <scope>NUCLEOTIDE SEQUENCE [LARGE SCALE GENOMIC DNA]</scope>
    <source>
        <strain evidence="12 13">DSM 46844</strain>
    </source>
</reference>
<dbReference type="PANTHER" id="PTHR48090">
    <property type="entry name" value="UNDECAPRENYL-PHOSPHATE 4-DEOXY-4-FORMAMIDO-L-ARABINOSE TRANSFERASE-RELATED"/>
    <property type="match status" value="1"/>
</dbReference>
<dbReference type="Proteomes" id="UP000219514">
    <property type="component" value="Unassembled WGS sequence"/>
</dbReference>
<dbReference type="OrthoDB" id="9811884at2"/>
<feature type="region of interest" description="Disordered" evidence="9">
    <location>
        <begin position="338"/>
        <end position="394"/>
    </location>
</feature>
<keyword evidence="6 10" id="KW-1133">Transmembrane helix</keyword>
<evidence type="ECO:0000256" key="7">
    <source>
        <dbReference type="ARBA" id="ARBA00023136"/>
    </source>
</evidence>
<feature type="transmembrane region" description="Helical" evidence="10">
    <location>
        <begin position="228"/>
        <end position="253"/>
    </location>
</feature>
<feature type="domain" description="Glycosyltransferase 2-like" evidence="11">
    <location>
        <begin position="4"/>
        <end position="166"/>
    </location>
</feature>
<keyword evidence="7 10" id="KW-0472">Membrane</keyword>
<dbReference type="PANTHER" id="PTHR48090:SF8">
    <property type="entry name" value="GLYCOSYLTRANSFERASE CSBB-RELATED"/>
    <property type="match status" value="1"/>
</dbReference>
<protein>
    <submittedName>
        <fullName evidence="12">Glycosyltransferase involved in cell wall bisynthesis</fullName>
    </submittedName>
</protein>
<evidence type="ECO:0000256" key="9">
    <source>
        <dbReference type="SAM" id="MobiDB-lite"/>
    </source>
</evidence>
<dbReference type="CDD" id="cd04187">
    <property type="entry name" value="DPM1_like_bac"/>
    <property type="match status" value="1"/>
</dbReference>
<name>A0A285EH90_9ACTN</name>
<keyword evidence="5 10" id="KW-0812">Transmembrane</keyword>
<dbReference type="GO" id="GO:0005886">
    <property type="term" value="C:plasma membrane"/>
    <property type="evidence" value="ECO:0007669"/>
    <property type="project" value="UniProtKB-SubCell"/>
</dbReference>
<dbReference type="FunFam" id="3.90.550.10:FF:000079">
    <property type="entry name" value="Probable glycosyl transferase"/>
    <property type="match status" value="1"/>
</dbReference>
<evidence type="ECO:0000256" key="8">
    <source>
        <dbReference type="ARBA" id="ARBA00038152"/>
    </source>
</evidence>
<evidence type="ECO:0000256" key="4">
    <source>
        <dbReference type="ARBA" id="ARBA00022679"/>
    </source>
</evidence>
<keyword evidence="3" id="KW-0328">Glycosyltransferase</keyword>
<organism evidence="12 13">
    <name type="scientific">Geodermatophilus sabuli</name>
    <dbReference type="NCBI Taxonomy" id="1564158"/>
    <lineage>
        <taxon>Bacteria</taxon>
        <taxon>Bacillati</taxon>
        <taxon>Actinomycetota</taxon>
        <taxon>Actinomycetes</taxon>
        <taxon>Geodermatophilales</taxon>
        <taxon>Geodermatophilaceae</taxon>
        <taxon>Geodermatophilus</taxon>
    </lineage>
</organism>
<evidence type="ECO:0000256" key="1">
    <source>
        <dbReference type="ARBA" id="ARBA00004651"/>
    </source>
</evidence>
<dbReference type="GO" id="GO:0016757">
    <property type="term" value="F:glycosyltransferase activity"/>
    <property type="evidence" value="ECO:0007669"/>
    <property type="project" value="UniProtKB-KW"/>
</dbReference>
<evidence type="ECO:0000256" key="3">
    <source>
        <dbReference type="ARBA" id="ARBA00022676"/>
    </source>
</evidence>
<evidence type="ECO:0000256" key="5">
    <source>
        <dbReference type="ARBA" id="ARBA00022692"/>
    </source>
</evidence>
<evidence type="ECO:0000313" key="13">
    <source>
        <dbReference type="Proteomes" id="UP000219514"/>
    </source>
</evidence>
<keyword evidence="4 12" id="KW-0808">Transferase</keyword>
<evidence type="ECO:0000256" key="10">
    <source>
        <dbReference type="SAM" id="Phobius"/>
    </source>
</evidence>
<keyword evidence="13" id="KW-1185">Reference proteome</keyword>
<dbReference type="AlphaFoldDB" id="A0A285EH90"/>
<dbReference type="InterPro" id="IPR050256">
    <property type="entry name" value="Glycosyltransferase_2"/>
</dbReference>
<evidence type="ECO:0000313" key="12">
    <source>
        <dbReference type="EMBL" id="SNX98445.1"/>
    </source>
</evidence>
<gene>
    <name evidence="12" type="ORF">SAMN06893097_110229</name>
</gene>
<dbReference type="InterPro" id="IPR029044">
    <property type="entry name" value="Nucleotide-diphossugar_trans"/>
</dbReference>